<evidence type="ECO:0000313" key="8">
    <source>
        <dbReference type="EnsemblPlants" id="PNT62747"/>
    </source>
</evidence>
<dbReference type="EC" id="2.3.1.181" evidence="3"/>
<dbReference type="EMBL" id="CM000883">
    <property type="protein sequence ID" value="PNT62749.1"/>
    <property type="molecule type" value="Genomic_DNA"/>
</dbReference>
<dbReference type="Gene3D" id="3.30.930.10">
    <property type="entry name" value="Bira Bifunctional Protein, Domain 2"/>
    <property type="match status" value="1"/>
</dbReference>
<accession>A0A2K2CL40</accession>
<comment type="pathway">
    <text evidence="1">Protein modification; protein lipoylation via endogenous pathway; protein N(6)-(lipoyl)lysine from octanoyl-[acyl-carrier-protein]: step 1/2.</text>
</comment>
<comment type="similarity">
    <text evidence="2">Belongs to the LipB family.</text>
</comment>
<dbReference type="GO" id="GO:0009249">
    <property type="term" value="P:protein lipoylation"/>
    <property type="evidence" value="ECO:0007669"/>
    <property type="project" value="InterPro"/>
</dbReference>
<feature type="non-terminal residue" evidence="7">
    <location>
        <position position="1"/>
    </location>
</feature>
<dbReference type="GO" id="GO:0033819">
    <property type="term" value="F:lipoyl(octanoyl) transferase activity"/>
    <property type="evidence" value="ECO:0007669"/>
    <property type="project" value="UniProtKB-EC"/>
</dbReference>
<evidence type="ECO:0000259" key="6">
    <source>
        <dbReference type="PROSITE" id="PS51733"/>
    </source>
</evidence>
<dbReference type="Proteomes" id="UP000008810">
    <property type="component" value="Chromosome 4"/>
</dbReference>
<dbReference type="OrthoDB" id="19908at2759"/>
<dbReference type="SUPFAM" id="SSF55681">
    <property type="entry name" value="Class II aaRS and biotin synthetases"/>
    <property type="match status" value="1"/>
</dbReference>
<evidence type="ECO:0000313" key="9">
    <source>
        <dbReference type="Proteomes" id="UP000008810"/>
    </source>
</evidence>
<gene>
    <name evidence="7" type="ORF">BRADI_4g07700v3</name>
</gene>
<evidence type="ECO:0000256" key="5">
    <source>
        <dbReference type="ARBA" id="ARBA00023315"/>
    </source>
</evidence>
<dbReference type="InterPro" id="IPR000544">
    <property type="entry name" value="Octanoyltransferase"/>
</dbReference>
<evidence type="ECO:0000256" key="3">
    <source>
        <dbReference type="ARBA" id="ARBA00012334"/>
    </source>
</evidence>
<dbReference type="NCBIfam" id="TIGR00214">
    <property type="entry name" value="lipB"/>
    <property type="match status" value="1"/>
</dbReference>
<reference evidence="7" key="2">
    <citation type="submission" date="2017-06" db="EMBL/GenBank/DDBJ databases">
        <title>WGS assembly of Brachypodium distachyon.</title>
        <authorList>
            <consortium name="The International Brachypodium Initiative"/>
            <person name="Lucas S."/>
            <person name="Harmon-Smith M."/>
            <person name="Lail K."/>
            <person name="Tice H."/>
            <person name="Grimwood J."/>
            <person name="Bruce D."/>
            <person name="Barry K."/>
            <person name="Shu S."/>
            <person name="Lindquist E."/>
            <person name="Wang M."/>
            <person name="Pitluck S."/>
            <person name="Vogel J.P."/>
            <person name="Garvin D.F."/>
            <person name="Mockler T.C."/>
            <person name="Schmutz J."/>
            <person name="Rokhsar D."/>
            <person name="Bevan M.W."/>
        </authorList>
    </citation>
    <scope>NUCLEOTIDE SEQUENCE</scope>
    <source>
        <strain evidence="7">Bd21</strain>
    </source>
</reference>
<dbReference type="AlphaFoldDB" id="A0A2K2CL40"/>
<sequence length="262" mass="28772">TDESNESTKSPQTLPPVFLLGASAAARRSIGAPESGLPQPASDLIRRARFGGDMVSSAPCFSLYHHTLSFPAATTKGSSASSRSTSLGLPAGRCSGPTAVATDAAFLCDAAAVDKRRCGCFDLHQDLVPFAKSWAWQKSVVTRRKGLAGRDADDSDTLVTLQHPPVYTLGTDSREEYLHFNVKDAPIEIHRIDRGGEVTYHGPGQLVMYPILNLRHHKMDLHWYLRSLEEVIIRALQYAFFIKASRIEGLTGVWVGSWRREH</sequence>
<keyword evidence="5" id="KW-0012">Acyltransferase</keyword>
<reference evidence="8" key="3">
    <citation type="submission" date="2018-08" db="UniProtKB">
        <authorList>
            <consortium name="EnsemblPlants"/>
        </authorList>
    </citation>
    <scope>IDENTIFICATION</scope>
    <source>
        <strain evidence="8">cv. Bd21</strain>
    </source>
</reference>
<reference evidence="7 8" key="1">
    <citation type="journal article" date="2010" name="Nature">
        <title>Genome sequencing and analysis of the model grass Brachypodium distachyon.</title>
        <authorList>
            <consortium name="International Brachypodium Initiative"/>
        </authorList>
    </citation>
    <scope>NUCLEOTIDE SEQUENCE [LARGE SCALE GENOMIC DNA]</scope>
    <source>
        <strain evidence="7 8">Bd21</strain>
    </source>
</reference>
<protein>
    <recommendedName>
        <fullName evidence="3">lipoyl(octanoyl) transferase</fullName>
        <ecNumber evidence="3">2.3.1.181</ecNumber>
    </recommendedName>
</protein>
<dbReference type="EnsemblPlants" id="PNT62749">
    <property type="protein sequence ID" value="PNT62749"/>
    <property type="gene ID" value="BRADI_4g07700v3"/>
</dbReference>
<evidence type="ECO:0000256" key="2">
    <source>
        <dbReference type="ARBA" id="ARBA00007907"/>
    </source>
</evidence>
<proteinExistence type="inferred from homology"/>
<dbReference type="PANTHER" id="PTHR10993:SF7">
    <property type="entry name" value="LIPOYLTRANSFERASE 2, MITOCHONDRIAL-RELATED"/>
    <property type="match status" value="1"/>
</dbReference>
<dbReference type="InterPro" id="IPR020605">
    <property type="entry name" value="Octanoyltransferase_CS"/>
</dbReference>
<dbReference type="EnsemblPlants" id="PNT62747">
    <property type="protein sequence ID" value="PNT62747"/>
    <property type="gene ID" value="BRADI_4g07700v3"/>
</dbReference>
<dbReference type="PROSITE" id="PS51733">
    <property type="entry name" value="BPL_LPL_CATALYTIC"/>
    <property type="match status" value="1"/>
</dbReference>
<evidence type="ECO:0000256" key="4">
    <source>
        <dbReference type="ARBA" id="ARBA00022679"/>
    </source>
</evidence>
<dbReference type="Pfam" id="PF21948">
    <property type="entry name" value="LplA-B_cat"/>
    <property type="match status" value="1"/>
</dbReference>
<dbReference type="PANTHER" id="PTHR10993">
    <property type="entry name" value="OCTANOYLTRANSFERASE"/>
    <property type="match status" value="1"/>
</dbReference>
<keyword evidence="9" id="KW-1185">Reference proteome</keyword>
<evidence type="ECO:0000256" key="1">
    <source>
        <dbReference type="ARBA" id="ARBA00004821"/>
    </source>
</evidence>
<dbReference type="Gramene" id="PNT62749">
    <property type="protein sequence ID" value="PNT62749"/>
    <property type="gene ID" value="BRADI_4g07700v3"/>
</dbReference>
<dbReference type="InterPro" id="IPR045864">
    <property type="entry name" value="aa-tRNA-synth_II/BPL/LPL"/>
</dbReference>
<dbReference type="InterPro" id="IPR004143">
    <property type="entry name" value="BPL_LPL_catalytic"/>
</dbReference>
<keyword evidence="4" id="KW-0808">Transferase</keyword>
<dbReference type="Gramene" id="PNT62747">
    <property type="protein sequence ID" value="PNT62747"/>
    <property type="gene ID" value="BRADI_4g07700v3"/>
</dbReference>
<name>A0A2K2CL40_BRADI</name>
<dbReference type="EMBL" id="CM000883">
    <property type="protein sequence ID" value="PNT62747.1"/>
    <property type="molecule type" value="Genomic_DNA"/>
</dbReference>
<dbReference type="PROSITE" id="PS01313">
    <property type="entry name" value="LIPB"/>
    <property type="match status" value="1"/>
</dbReference>
<organism evidence="7">
    <name type="scientific">Brachypodium distachyon</name>
    <name type="common">Purple false brome</name>
    <name type="synonym">Trachynia distachya</name>
    <dbReference type="NCBI Taxonomy" id="15368"/>
    <lineage>
        <taxon>Eukaryota</taxon>
        <taxon>Viridiplantae</taxon>
        <taxon>Streptophyta</taxon>
        <taxon>Embryophyta</taxon>
        <taxon>Tracheophyta</taxon>
        <taxon>Spermatophyta</taxon>
        <taxon>Magnoliopsida</taxon>
        <taxon>Liliopsida</taxon>
        <taxon>Poales</taxon>
        <taxon>Poaceae</taxon>
        <taxon>BOP clade</taxon>
        <taxon>Pooideae</taxon>
        <taxon>Stipodae</taxon>
        <taxon>Brachypodieae</taxon>
        <taxon>Brachypodium</taxon>
    </lineage>
</organism>
<dbReference type="UniPathway" id="UPA00538">
    <property type="reaction ID" value="UER00592"/>
</dbReference>
<feature type="domain" description="BPL/LPL catalytic" evidence="6">
    <location>
        <begin position="152"/>
        <end position="262"/>
    </location>
</feature>
<dbReference type="ExpressionAtlas" id="A0A2K2CL40">
    <property type="expression patterns" value="baseline"/>
</dbReference>
<evidence type="ECO:0000313" key="7">
    <source>
        <dbReference type="EMBL" id="PNT62747.1"/>
    </source>
</evidence>